<evidence type="ECO:0000256" key="3">
    <source>
        <dbReference type="ARBA" id="ARBA00022475"/>
    </source>
</evidence>
<feature type="transmembrane region" description="Helical" evidence="9">
    <location>
        <begin position="93"/>
        <end position="119"/>
    </location>
</feature>
<keyword evidence="4 10" id="KW-0762">Sugar transport</keyword>
<dbReference type="GO" id="GO:0009401">
    <property type="term" value="P:phosphoenolpyruvate-dependent sugar phosphotransferase system"/>
    <property type="evidence" value="ECO:0007669"/>
    <property type="project" value="UniProtKB-KW"/>
</dbReference>
<evidence type="ECO:0000313" key="10">
    <source>
        <dbReference type="EMBL" id="KGJ55093.1"/>
    </source>
</evidence>
<evidence type="ECO:0000256" key="8">
    <source>
        <dbReference type="ARBA" id="ARBA00023136"/>
    </source>
</evidence>
<accession>A0A099IDN9</accession>
<evidence type="ECO:0000256" key="2">
    <source>
        <dbReference type="ARBA" id="ARBA00022448"/>
    </source>
</evidence>
<keyword evidence="7 9" id="KW-1133">Transmembrane helix</keyword>
<evidence type="ECO:0000256" key="6">
    <source>
        <dbReference type="ARBA" id="ARBA00022692"/>
    </source>
</evidence>
<dbReference type="InterPro" id="IPR004700">
    <property type="entry name" value="PTS_IIC_man"/>
</dbReference>
<dbReference type="PANTHER" id="PTHR32502:SF8">
    <property type="entry name" value="N-ACETYLGALACTOSAMINE PERMEASE IIC COMPONENT 1"/>
    <property type="match status" value="1"/>
</dbReference>
<dbReference type="AlphaFoldDB" id="A0A099IDN9"/>
<keyword evidence="2" id="KW-0813">Transport</keyword>
<comment type="subcellular location">
    <subcellularLocation>
        <location evidence="1">Cell membrane</location>
        <topology evidence="1">Multi-pass membrane protein</topology>
    </subcellularLocation>
</comment>
<keyword evidence="6 9" id="KW-0812">Transmembrane</keyword>
<dbReference type="InterPro" id="IPR050303">
    <property type="entry name" value="GatZ_KbaZ_carbometab"/>
</dbReference>
<feature type="transmembrane region" description="Helical" evidence="9">
    <location>
        <begin position="39"/>
        <end position="64"/>
    </location>
</feature>
<protein>
    <submittedName>
        <fullName evidence="10">PTS sugar transporter</fullName>
    </submittedName>
</protein>
<dbReference type="GO" id="GO:0005886">
    <property type="term" value="C:plasma membrane"/>
    <property type="evidence" value="ECO:0007669"/>
    <property type="project" value="UniProtKB-SubCell"/>
</dbReference>
<reference evidence="10 11" key="1">
    <citation type="submission" date="2014-08" db="EMBL/GenBank/DDBJ databases">
        <title>Clostridium innocuum, an unnegligible vancomycin-resistant pathogen causing extra-intestinal infections.</title>
        <authorList>
            <person name="Feng Y."/>
            <person name="Chiu C.-H."/>
        </authorList>
    </citation>
    <scope>NUCLEOTIDE SEQUENCE [LARGE SCALE GENOMIC DNA]</scope>
    <source>
        <strain evidence="10 11">AN88</strain>
    </source>
</reference>
<evidence type="ECO:0000256" key="9">
    <source>
        <dbReference type="SAM" id="Phobius"/>
    </source>
</evidence>
<name>A0A099IDN9_CLOIN</name>
<gene>
    <name evidence="10" type="ORF">CIAN88_00520</name>
</gene>
<evidence type="ECO:0000256" key="7">
    <source>
        <dbReference type="ARBA" id="ARBA00022989"/>
    </source>
</evidence>
<dbReference type="Pfam" id="PF03609">
    <property type="entry name" value="EII-Sor"/>
    <property type="match status" value="1"/>
</dbReference>
<sequence length="257" mass="27368">MSDNLLIQALLITLVAFIGYMHCYWGSTMNNRPIIVAPLVGLVLGDMTTGIMVGATLELIFLGAVPIGASNPPDITSGAIIGTSFVILTGQEVGAAVALAVPVATLVLLFDNLQMMFILTWATHMADSYAKKGDYKKVEWVARFAGIGNKLILSIVVGVAFYLGVPVIKDVLAVIPQFIIDGMDVAAGILPAVGFAMLARMIVTKELSPYLLAGFLLAAYMEMPVFGVALAGLVIAGLTFFHDSKKQREVVVDDNEF</sequence>
<evidence type="ECO:0000256" key="5">
    <source>
        <dbReference type="ARBA" id="ARBA00022683"/>
    </source>
</evidence>
<evidence type="ECO:0000256" key="4">
    <source>
        <dbReference type="ARBA" id="ARBA00022597"/>
    </source>
</evidence>
<comment type="caution">
    <text evidence="10">The sequence shown here is derived from an EMBL/GenBank/DDBJ whole genome shotgun (WGS) entry which is preliminary data.</text>
</comment>
<organism evidence="10 11">
    <name type="scientific">Clostridium innocuum</name>
    <dbReference type="NCBI Taxonomy" id="1522"/>
    <lineage>
        <taxon>Bacteria</taxon>
        <taxon>Bacillati</taxon>
        <taxon>Bacillota</taxon>
        <taxon>Clostridia</taxon>
        <taxon>Eubacteriales</taxon>
        <taxon>Clostridiaceae</taxon>
        <taxon>Clostridium</taxon>
    </lineage>
</organism>
<dbReference type="PANTHER" id="PTHR32502">
    <property type="entry name" value="N-ACETYLGALACTOSAMINE PERMEASE II COMPONENT-RELATED"/>
    <property type="match status" value="1"/>
</dbReference>
<proteinExistence type="predicted"/>
<feature type="transmembrane region" description="Helical" evidence="9">
    <location>
        <begin position="140"/>
        <end position="165"/>
    </location>
</feature>
<dbReference type="RefSeq" id="WP_044903362.1">
    <property type="nucleotide sequence ID" value="NZ_CP022722.1"/>
</dbReference>
<feature type="transmembrane region" description="Helical" evidence="9">
    <location>
        <begin position="185"/>
        <end position="203"/>
    </location>
</feature>
<feature type="transmembrane region" description="Helical" evidence="9">
    <location>
        <begin position="6"/>
        <end position="27"/>
    </location>
</feature>
<feature type="transmembrane region" description="Helical" evidence="9">
    <location>
        <begin position="210"/>
        <end position="241"/>
    </location>
</feature>
<keyword evidence="8 9" id="KW-0472">Membrane</keyword>
<evidence type="ECO:0000313" key="11">
    <source>
        <dbReference type="Proteomes" id="UP000030008"/>
    </source>
</evidence>
<dbReference type="EMBL" id="JQIF01000001">
    <property type="protein sequence ID" value="KGJ55093.1"/>
    <property type="molecule type" value="Genomic_DNA"/>
</dbReference>
<dbReference type="PROSITE" id="PS51106">
    <property type="entry name" value="PTS_EIIC_TYPE_4"/>
    <property type="match status" value="1"/>
</dbReference>
<keyword evidence="5" id="KW-0598">Phosphotransferase system</keyword>
<keyword evidence="3" id="KW-1003">Cell membrane</keyword>
<evidence type="ECO:0000256" key="1">
    <source>
        <dbReference type="ARBA" id="ARBA00004651"/>
    </source>
</evidence>
<dbReference type="Proteomes" id="UP000030008">
    <property type="component" value="Unassembled WGS sequence"/>
</dbReference>